<protein>
    <submittedName>
        <fullName evidence="2">SDR family oxidoreductase</fullName>
    </submittedName>
</protein>
<dbReference type="RefSeq" id="WP_345414685.1">
    <property type="nucleotide sequence ID" value="NZ_BAABHO010000017.1"/>
</dbReference>
<evidence type="ECO:0000313" key="2">
    <source>
        <dbReference type="EMBL" id="GAA4789162.1"/>
    </source>
</evidence>
<organism evidence="2 3">
    <name type="scientific">Actinomycetospora chlora</name>
    <dbReference type="NCBI Taxonomy" id="663608"/>
    <lineage>
        <taxon>Bacteria</taxon>
        <taxon>Bacillati</taxon>
        <taxon>Actinomycetota</taxon>
        <taxon>Actinomycetes</taxon>
        <taxon>Pseudonocardiales</taxon>
        <taxon>Pseudonocardiaceae</taxon>
        <taxon>Actinomycetospora</taxon>
    </lineage>
</organism>
<dbReference type="Pfam" id="PF13561">
    <property type="entry name" value="adh_short_C2"/>
    <property type="match status" value="1"/>
</dbReference>
<dbReference type="PANTHER" id="PTHR42879">
    <property type="entry name" value="3-OXOACYL-(ACYL-CARRIER-PROTEIN) REDUCTASE"/>
    <property type="match status" value="1"/>
</dbReference>
<reference evidence="3" key="1">
    <citation type="journal article" date="2019" name="Int. J. Syst. Evol. Microbiol.">
        <title>The Global Catalogue of Microorganisms (GCM) 10K type strain sequencing project: providing services to taxonomists for standard genome sequencing and annotation.</title>
        <authorList>
            <consortium name="The Broad Institute Genomics Platform"/>
            <consortium name="The Broad Institute Genome Sequencing Center for Infectious Disease"/>
            <person name="Wu L."/>
            <person name="Ma J."/>
        </authorList>
    </citation>
    <scope>NUCLEOTIDE SEQUENCE [LARGE SCALE GENOMIC DNA]</scope>
    <source>
        <strain evidence="3">JCM 17979</strain>
    </source>
</reference>
<evidence type="ECO:0000313" key="3">
    <source>
        <dbReference type="Proteomes" id="UP001500928"/>
    </source>
</evidence>
<comment type="caution">
    <text evidence="2">The sequence shown here is derived from an EMBL/GenBank/DDBJ whole genome shotgun (WGS) entry which is preliminary data.</text>
</comment>
<gene>
    <name evidence="2" type="ORF">GCM10023200_24720</name>
</gene>
<dbReference type="InterPro" id="IPR036291">
    <property type="entry name" value="NAD(P)-bd_dom_sf"/>
</dbReference>
<dbReference type="Proteomes" id="UP001500928">
    <property type="component" value="Unassembled WGS sequence"/>
</dbReference>
<keyword evidence="3" id="KW-1185">Reference proteome</keyword>
<dbReference type="InterPro" id="IPR002347">
    <property type="entry name" value="SDR_fam"/>
</dbReference>
<dbReference type="SUPFAM" id="SSF51735">
    <property type="entry name" value="NAD(P)-binding Rossmann-fold domains"/>
    <property type="match status" value="1"/>
</dbReference>
<dbReference type="EMBL" id="BAABHO010000017">
    <property type="protein sequence ID" value="GAA4789162.1"/>
    <property type="molecule type" value="Genomic_DNA"/>
</dbReference>
<proteinExistence type="inferred from homology"/>
<name>A0ABP9B174_9PSEU</name>
<dbReference type="InterPro" id="IPR050259">
    <property type="entry name" value="SDR"/>
</dbReference>
<sequence>MDLGLAGRAALVCASTSGLGRATAAALARDGARVVVSGRSADRAREVADGLPGAMGIGADLVAPGGAEELFAATVDQVGSPDILVLNGPGPPPGTARDVDADGIRSAIDTLVVPHQVLLELALPEMVRRGWGRVLSISSTSIEAPIPGLGLSNLARAALAGHLKTLATEVAASGVTVNSLLPGRIATPRAEQIDTAVAERTGRPREDVEADVRATIPVGRYGDPDEFGAAAAFLCSVPAAYITGTALRCDGGMVPTL</sequence>
<comment type="similarity">
    <text evidence="1">Belongs to the short-chain dehydrogenases/reductases (SDR) family.</text>
</comment>
<dbReference type="Gene3D" id="3.40.50.720">
    <property type="entry name" value="NAD(P)-binding Rossmann-like Domain"/>
    <property type="match status" value="1"/>
</dbReference>
<accession>A0ABP9B174</accession>
<dbReference type="PANTHER" id="PTHR42879:SF6">
    <property type="entry name" value="NADPH-DEPENDENT REDUCTASE BACG"/>
    <property type="match status" value="1"/>
</dbReference>
<dbReference type="PRINTS" id="PR00081">
    <property type="entry name" value="GDHRDH"/>
</dbReference>
<evidence type="ECO:0000256" key="1">
    <source>
        <dbReference type="ARBA" id="ARBA00006484"/>
    </source>
</evidence>